<proteinExistence type="predicted"/>
<evidence type="ECO:0000259" key="1">
    <source>
        <dbReference type="SMART" id="SM00849"/>
    </source>
</evidence>
<evidence type="ECO:0000313" key="2">
    <source>
        <dbReference type="EMBL" id="APH05043.1"/>
    </source>
</evidence>
<dbReference type="Gene3D" id="3.60.15.10">
    <property type="entry name" value="Ribonuclease Z/Hydroxyacylglutathione hydrolase-like"/>
    <property type="match status" value="1"/>
</dbReference>
<dbReference type="InterPro" id="IPR001279">
    <property type="entry name" value="Metallo-B-lactamas"/>
</dbReference>
<dbReference type="OrthoDB" id="235784at2"/>
<protein>
    <submittedName>
        <fullName evidence="2">MBL fold metallo-hydrolase</fullName>
    </submittedName>
</protein>
<accession>A0A1L3MRU3</accession>
<dbReference type="AlphaFoldDB" id="A0A1L3MRU3"/>
<dbReference type="Proteomes" id="UP000181936">
    <property type="component" value="Chromosome"/>
</dbReference>
<dbReference type="EMBL" id="CP016020">
    <property type="protein sequence ID" value="APH05043.1"/>
    <property type="molecule type" value="Genomic_DNA"/>
</dbReference>
<keyword evidence="2" id="KW-0378">Hydrolase</keyword>
<organism evidence="2 3">
    <name type="scientific">Bacillus weihaiensis</name>
    <dbReference type="NCBI Taxonomy" id="1547283"/>
    <lineage>
        <taxon>Bacteria</taxon>
        <taxon>Bacillati</taxon>
        <taxon>Bacillota</taxon>
        <taxon>Bacilli</taxon>
        <taxon>Bacillales</taxon>
        <taxon>Bacillaceae</taxon>
        <taxon>Bacillus</taxon>
    </lineage>
</organism>
<dbReference type="RefSeq" id="WP_072579836.1">
    <property type="nucleotide sequence ID" value="NZ_CP016020.1"/>
</dbReference>
<dbReference type="GO" id="GO:0016787">
    <property type="term" value="F:hydrolase activity"/>
    <property type="evidence" value="ECO:0007669"/>
    <property type="project" value="UniProtKB-KW"/>
</dbReference>
<dbReference type="SUPFAM" id="SSF56281">
    <property type="entry name" value="Metallo-hydrolase/oxidoreductase"/>
    <property type="match status" value="1"/>
</dbReference>
<evidence type="ECO:0000313" key="3">
    <source>
        <dbReference type="Proteomes" id="UP000181936"/>
    </source>
</evidence>
<dbReference type="InterPro" id="IPR050662">
    <property type="entry name" value="Sec-metab_biosynth-thioest"/>
</dbReference>
<dbReference type="InterPro" id="IPR036866">
    <property type="entry name" value="RibonucZ/Hydroxyglut_hydro"/>
</dbReference>
<dbReference type="Pfam" id="PF00753">
    <property type="entry name" value="Lactamase_B"/>
    <property type="match status" value="1"/>
</dbReference>
<keyword evidence="3" id="KW-1185">Reference proteome</keyword>
<dbReference type="SMART" id="SM00849">
    <property type="entry name" value="Lactamase_B"/>
    <property type="match status" value="1"/>
</dbReference>
<gene>
    <name evidence="2" type="ORF">A9C19_09945</name>
</gene>
<reference evidence="2 3" key="1">
    <citation type="journal article" date="2016" name="Sci. Rep.">
        <title>Complete genome sequence and transcriptomic analysis of a novel marine strain Bacillus weihaiensis reveals the mechanism of brown algae degradation.</title>
        <authorList>
            <person name="Zhu Y."/>
            <person name="Chen P."/>
            <person name="Bao Y."/>
            <person name="Men Y."/>
            <person name="Zeng Y."/>
            <person name="Yang J."/>
            <person name="Sun J."/>
            <person name="Sun Y."/>
        </authorList>
    </citation>
    <scope>NUCLEOTIDE SEQUENCE [LARGE SCALE GENOMIC DNA]</scope>
    <source>
        <strain evidence="2 3">Alg07</strain>
    </source>
</reference>
<sequence length="275" mass="31808">MLRKKKFEQSTISGVQMGNGSIQFQGVHLNVYSFFTDGVLIDTGARSLEKSFISFFQQLKINKVMITHFHEDHTGCAAYLQEEMRVPLYMDSKMLNICTKNPNYPLYRQLFWGRRKPFTAQPTSESFKSSNSTWHVIQTPGHSIDHLAYLNKDTGQLFSGDLYCLEKTKVILKEESVPQIIDSLQKVLSYDFKEVFCNHAGYLKEGRTSLRNKLNYLLEIQGYILKYYKEGKSPEEIKKTLFPKNYPIMFFSSGEFDSKHIIQSVIDGEYSNAHV</sequence>
<feature type="domain" description="Metallo-beta-lactamase" evidence="1">
    <location>
        <begin position="30"/>
        <end position="199"/>
    </location>
</feature>
<dbReference type="KEGG" id="bwh:A9C19_09945"/>
<name>A0A1L3MRU3_9BACI</name>
<dbReference type="PANTHER" id="PTHR23131:SF4">
    <property type="entry name" value="METALLO-BETA-LACTAMASE SUPERFAMILY POTEIN"/>
    <property type="match status" value="1"/>
</dbReference>
<dbReference type="PANTHER" id="PTHR23131">
    <property type="entry name" value="ENDORIBONUCLEASE LACTB2"/>
    <property type="match status" value="1"/>
</dbReference>